<organism evidence="3 4">
    <name type="scientific">Micromonospora andamanensis</name>
    <dbReference type="NCBI Taxonomy" id="1287068"/>
    <lineage>
        <taxon>Bacteria</taxon>
        <taxon>Bacillati</taxon>
        <taxon>Actinomycetota</taxon>
        <taxon>Actinomycetes</taxon>
        <taxon>Micromonosporales</taxon>
        <taxon>Micromonosporaceae</taxon>
        <taxon>Micromonospora</taxon>
    </lineage>
</organism>
<dbReference type="SUPFAM" id="SSF110849">
    <property type="entry name" value="ParB/Sulfiredoxin"/>
    <property type="match status" value="1"/>
</dbReference>
<dbReference type="Proteomes" id="UP000647017">
    <property type="component" value="Unassembled WGS sequence"/>
</dbReference>
<gene>
    <name evidence="3" type="ORF">Van01_51250</name>
</gene>
<evidence type="ECO:0000313" key="3">
    <source>
        <dbReference type="EMBL" id="GIJ11911.1"/>
    </source>
</evidence>
<sequence length="330" mass="36159">MTGRPGFLTGETMETVTNPHSRSSPTADQTYEISISRLLPGDSPRTAQSTAHIQALAAVQVPLPPIIVHRASMRVIDGVHRLVAAQLRGDETIEVTFFDGDERDAFVLAVRLNSAHGLPLTLADRKAAAQRVIGYHPDWSDRSIAAVVGISDKTVAALRRRSDAAPPFERLGRDGHYHPRDRVDGRLRASELLAQNPHASISEVARAAGISATTAKDVRGRMRRGENPVPNRHHARVAAVRRAARAERPTVDRSAVVQRLRSDPSLRYSETGRTLLRRLNGPGADPAEWELLARNIPGHCIQAIAELARMCAEDWQRFAAVVDSRSATIR</sequence>
<proteinExistence type="predicted"/>
<evidence type="ECO:0000259" key="2">
    <source>
        <dbReference type="SMART" id="SM00470"/>
    </source>
</evidence>
<evidence type="ECO:0000313" key="4">
    <source>
        <dbReference type="Proteomes" id="UP000647017"/>
    </source>
</evidence>
<dbReference type="SMART" id="SM00470">
    <property type="entry name" value="ParB"/>
    <property type="match status" value="1"/>
</dbReference>
<feature type="region of interest" description="Disordered" evidence="1">
    <location>
        <begin position="1"/>
        <end position="27"/>
    </location>
</feature>
<protein>
    <recommendedName>
        <fullName evidence="2">ParB-like N-terminal domain-containing protein</fullName>
    </recommendedName>
</protein>
<dbReference type="InterPro" id="IPR003115">
    <property type="entry name" value="ParB_N"/>
</dbReference>
<keyword evidence="4" id="KW-1185">Reference proteome</keyword>
<evidence type="ECO:0000256" key="1">
    <source>
        <dbReference type="SAM" id="MobiDB-lite"/>
    </source>
</evidence>
<name>A0ABQ4I1Z4_9ACTN</name>
<dbReference type="InterPro" id="IPR036086">
    <property type="entry name" value="ParB/Sulfiredoxin_sf"/>
</dbReference>
<feature type="domain" description="ParB-like N-terminal" evidence="2">
    <location>
        <begin position="31"/>
        <end position="114"/>
    </location>
</feature>
<feature type="compositionally biased region" description="Polar residues" evidence="1">
    <location>
        <begin position="12"/>
        <end position="27"/>
    </location>
</feature>
<dbReference type="EMBL" id="BOOZ01000039">
    <property type="protein sequence ID" value="GIJ11911.1"/>
    <property type="molecule type" value="Genomic_DNA"/>
</dbReference>
<reference evidence="3 4" key="1">
    <citation type="submission" date="2021-01" db="EMBL/GenBank/DDBJ databases">
        <title>Whole genome shotgun sequence of Verrucosispora andamanensis NBRC 109075.</title>
        <authorList>
            <person name="Komaki H."/>
            <person name="Tamura T."/>
        </authorList>
    </citation>
    <scope>NUCLEOTIDE SEQUENCE [LARGE SCALE GENOMIC DNA]</scope>
    <source>
        <strain evidence="3 4">NBRC 109075</strain>
    </source>
</reference>
<accession>A0ABQ4I1Z4</accession>
<comment type="caution">
    <text evidence="3">The sequence shown here is derived from an EMBL/GenBank/DDBJ whole genome shotgun (WGS) entry which is preliminary data.</text>
</comment>